<dbReference type="CDD" id="cd03443">
    <property type="entry name" value="PaaI_thioesterase"/>
    <property type="match status" value="1"/>
</dbReference>
<reference evidence="4 5" key="1">
    <citation type="submission" date="2020-08" db="EMBL/GenBank/DDBJ databases">
        <title>A Genomic Blueprint of the Chicken Gut Microbiome.</title>
        <authorList>
            <person name="Gilroy R."/>
            <person name="Ravi A."/>
            <person name="Getino M."/>
            <person name="Pursley I."/>
            <person name="Horton D.L."/>
            <person name="Alikhan N.-F."/>
            <person name="Baker D."/>
            <person name="Gharbi K."/>
            <person name="Hall N."/>
            <person name="Watson M."/>
            <person name="Adriaenssens E.M."/>
            <person name="Foster-Nyarko E."/>
            <person name="Jarju S."/>
            <person name="Secka A."/>
            <person name="Antonio M."/>
            <person name="Oren A."/>
            <person name="Chaudhuri R."/>
            <person name="La Ragione R.M."/>
            <person name="Hildebrand F."/>
            <person name="Pallen M.J."/>
        </authorList>
    </citation>
    <scope>NUCLEOTIDE SEQUENCE [LARGE SCALE GENOMIC DNA]</scope>
    <source>
        <strain evidence="4 5">Sa5YUA1</strain>
    </source>
</reference>
<accession>A0ABR8QLQ4</accession>
<evidence type="ECO:0000259" key="3">
    <source>
        <dbReference type="Pfam" id="PF03061"/>
    </source>
</evidence>
<evidence type="ECO:0000256" key="2">
    <source>
        <dbReference type="ARBA" id="ARBA00022801"/>
    </source>
</evidence>
<proteinExistence type="inferred from homology"/>
<dbReference type="InterPro" id="IPR029069">
    <property type="entry name" value="HotDog_dom_sf"/>
</dbReference>
<dbReference type="Gene3D" id="3.10.129.10">
    <property type="entry name" value="Hotdog Thioesterase"/>
    <property type="match status" value="1"/>
</dbReference>
<dbReference type="PANTHER" id="PTHR21660:SF1">
    <property type="entry name" value="ACYL-COENZYME A THIOESTERASE 13"/>
    <property type="match status" value="1"/>
</dbReference>
<keyword evidence="2" id="KW-0378">Hydrolase</keyword>
<dbReference type="EMBL" id="JACSQT010000002">
    <property type="protein sequence ID" value="MBD7936359.1"/>
    <property type="molecule type" value="Genomic_DNA"/>
</dbReference>
<name>A0ABR8QLQ4_9BACI</name>
<evidence type="ECO:0000313" key="5">
    <source>
        <dbReference type="Proteomes" id="UP000657931"/>
    </source>
</evidence>
<dbReference type="InterPro" id="IPR039298">
    <property type="entry name" value="ACOT13"/>
</dbReference>
<evidence type="ECO:0000256" key="1">
    <source>
        <dbReference type="ARBA" id="ARBA00008324"/>
    </source>
</evidence>
<feature type="domain" description="Thioesterase" evidence="3">
    <location>
        <begin position="49"/>
        <end position="124"/>
    </location>
</feature>
<dbReference type="PANTHER" id="PTHR21660">
    <property type="entry name" value="THIOESTERASE SUPERFAMILY MEMBER-RELATED"/>
    <property type="match status" value="1"/>
</dbReference>
<dbReference type="RefSeq" id="WP_191811526.1">
    <property type="nucleotide sequence ID" value="NZ_JACSQT010000002.1"/>
</dbReference>
<dbReference type="SUPFAM" id="SSF54637">
    <property type="entry name" value="Thioesterase/thiol ester dehydrase-isomerase"/>
    <property type="match status" value="1"/>
</dbReference>
<gene>
    <name evidence="4" type="ORF">H9655_04915</name>
</gene>
<sequence length="138" mass="15344">MKKELWDKEINRMKNNHFRELIGVRLEQIDDGKATLILPISQKLLQANQVVHGGVISVLIDSVVGTAVRTILADHFNAMTAEMNINYFRPVSSGVIKAEGKIINKGRTLVVGVADILDEEGKLLATGRATYVLKRKKH</sequence>
<dbReference type="InterPro" id="IPR006683">
    <property type="entry name" value="Thioestr_dom"/>
</dbReference>
<protein>
    <submittedName>
        <fullName evidence="4">PaaI family thioesterase</fullName>
    </submittedName>
</protein>
<dbReference type="NCBIfam" id="TIGR00369">
    <property type="entry name" value="unchar_dom_1"/>
    <property type="match status" value="1"/>
</dbReference>
<dbReference type="Pfam" id="PF03061">
    <property type="entry name" value="4HBT"/>
    <property type="match status" value="1"/>
</dbReference>
<evidence type="ECO:0000313" key="4">
    <source>
        <dbReference type="EMBL" id="MBD7936359.1"/>
    </source>
</evidence>
<dbReference type="InterPro" id="IPR003736">
    <property type="entry name" value="PAAI_dom"/>
</dbReference>
<keyword evidence="5" id="KW-1185">Reference proteome</keyword>
<comment type="similarity">
    <text evidence="1">Belongs to the thioesterase PaaI family.</text>
</comment>
<organism evidence="4 5">
    <name type="scientific">Cytobacillus stercorigallinarum</name>
    <dbReference type="NCBI Taxonomy" id="2762240"/>
    <lineage>
        <taxon>Bacteria</taxon>
        <taxon>Bacillati</taxon>
        <taxon>Bacillota</taxon>
        <taxon>Bacilli</taxon>
        <taxon>Bacillales</taxon>
        <taxon>Bacillaceae</taxon>
        <taxon>Cytobacillus</taxon>
    </lineage>
</organism>
<comment type="caution">
    <text evidence="4">The sequence shown here is derived from an EMBL/GenBank/DDBJ whole genome shotgun (WGS) entry which is preliminary data.</text>
</comment>
<dbReference type="Proteomes" id="UP000657931">
    <property type="component" value="Unassembled WGS sequence"/>
</dbReference>